<evidence type="ECO:0000313" key="2">
    <source>
        <dbReference type="Proteomes" id="UP001186974"/>
    </source>
</evidence>
<organism evidence="1 2">
    <name type="scientific">Coniosporium uncinatum</name>
    <dbReference type="NCBI Taxonomy" id="93489"/>
    <lineage>
        <taxon>Eukaryota</taxon>
        <taxon>Fungi</taxon>
        <taxon>Dikarya</taxon>
        <taxon>Ascomycota</taxon>
        <taxon>Pezizomycotina</taxon>
        <taxon>Dothideomycetes</taxon>
        <taxon>Dothideomycetes incertae sedis</taxon>
        <taxon>Coniosporium</taxon>
    </lineage>
</organism>
<accession>A0ACC3DRR8</accession>
<protein>
    <submittedName>
        <fullName evidence="1">Uncharacterized protein</fullName>
    </submittedName>
</protein>
<name>A0ACC3DRR8_9PEZI</name>
<feature type="non-terminal residue" evidence="1">
    <location>
        <position position="77"/>
    </location>
</feature>
<evidence type="ECO:0000313" key="1">
    <source>
        <dbReference type="EMBL" id="KAK3079220.1"/>
    </source>
</evidence>
<gene>
    <name evidence="1" type="ORF">LTS18_005426</name>
</gene>
<comment type="caution">
    <text evidence="1">The sequence shown here is derived from an EMBL/GenBank/DDBJ whole genome shotgun (WGS) entry which is preliminary data.</text>
</comment>
<dbReference type="EMBL" id="JAWDJW010001289">
    <property type="protein sequence ID" value="KAK3079220.1"/>
    <property type="molecule type" value="Genomic_DNA"/>
</dbReference>
<proteinExistence type="predicted"/>
<reference evidence="1" key="1">
    <citation type="submission" date="2024-09" db="EMBL/GenBank/DDBJ databases">
        <title>Black Yeasts Isolated from many extreme environments.</title>
        <authorList>
            <person name="Coleine C."/>
            <person name="Stajich J.E."/>
            <person name="Selbmann L."/>
        </authorList>
    </citation>
    <scope>NUCLEOTIDE SEQUENCE</scope>
    <source>
        <strain evidence="1">CCFEE 5737</strain>
    </source>
</reference>
<sequence>MCVTYQFHYPLCGHKMNSHPNYCMFKWRQIQRVCEKWRLEPTEADDPYCSKACRDRAAAEQQEQKRHEEELRERGRR</sequence>
<dbReference type="Proteomes" id="UP001186974">
    <property type="component" value="Unassembled WGS sequence"/>
</dbReference>
<keyword evidence="2" id="KW-1185">Reference proteome</keyword>